<gene>
    <name evidence="2" type="ORF">GQA94_22015</name>
</gene>
<name>A0A3R8VN16_STUST</name>
<dbReference type="Pfam" id="PF09722">
    <property type="entry name" value="Xre_MbcA_ParS_C"/>
    <property type="match status" value="1"/>
</dbReference>
<accession>A0A3R8VN16</accession>
<proteinExistence type="predicted"/>
<dbReference type="AlphaFoldDB" id="A0A3R8VN16"/>
<organism evidence="2 3">
    <name type="scientific">Stutzerimonas stutzeri</name>
    <name type="common">Pseudomonas stutzeri</name>
    <dbReference type="NCBI Taxonomy" id="316"/>
    <lineage>
        <taxon>Bacteria</taxon>
        <taxon>Pseudomonadati</taxon>
        <taxon>Pseudomonadota</taxon>
        <taxon>Gammaproteobacteria</taxon>
        <taxon>Pseudomonadales</taxon>
        <taxon>Pseudomonadaceae</taxon>
        <taxon>Stutzerimonas</taxon>
    </lineage>
</organism>
<sequence length="140" mass="15138">MGRLTMLDIAFDAQTYRTYRKRLEDIAGLSVAIPEREVLRAVGDGLPASVIDQLSASRPLAAYARQIRPKGACLGQKESYVAFELAFVLALAQAVLGNAEAADQWLATPSEQLGGHRPAEVFHHDNGAAHLTVSLIRSAR</sequence>
<evidence type="ECO:0000259" key="1">
    <source>
        <dbReference type="Pfam" id="PF09722"/>
    </source>
</evidence>
<keyword evidence="2" id="KW-0614">Plasmid</keyword>
<dbReference type="EMBL" id="CP046903">
    <property type="protein sequence ID" value="QGZ32807.1"/>
    <property type="molecule type" value="Genomic_DNA"/>
</dbReference>
<evidence type="ECO:0000313" key="2">
    <source>
        <dbReference type="EMBL" id="QGZ32807.1"/>
    </source>
</evidence>
<dbReference type="InterPro" id="IPR024467">
    <property type="entry name" value="Xre/MbcA/ParS-like_toxin-bd"/>
</dbReference>
<dbReference type="OrthoDB" id="9883611at2"/>
<protein>
    <submittedName>
        <fullName evidence="2">DUF2384 domain-containing protein</fullName>
    </submittedName>
</protein>
<feature type="domain" description="Antitoxin Xre/MbcA/ParS-like toxin-binding" evidence="1">
    <location>
        <begin position="92"/>
        <end position="123"/>
    </location>
</feature>
<geneLocation type="plasmid" evidence="3">
    <name>p1_pm101005</name>
</geneLocation>
<dbReference type="Proteomes" id="UP000438983">
    <property type="component" value="Plasmid p1_PM101005"/>
</dbReference>
<evidence type="ECO:0000313" key="3">
    <source>
        <dbReference type="Proteomes" id="UP000438983"/>
    </source>
</evidence>
<reference evidence="2 3" key="1">
    <citation type="submission" date="2019-12" db="EMBL/GenBank/DDBJ databases">
        <title>Complete genome sequence of Pseudomonas stutzeri.</title>
        <authorList>
            <person name="Lim S.R."/>
            <person name="Kim J.H."/>
        </authorList>
    </citation>
    <scope>NUCLEOTIDE SEQUENCE [LARGE SCALE GENOMIC DNA]</scope>
    <source>
        <strain evidence="2 3">PM101005</strain>
        <plasmid evidence="3">p1_pm101005</plasmid>
    </source>
</reference>